<dbReference type="EMBL" id="JAATJH010000005">
    <property type="protein sequence ID" value="NJC27394.1"/>
    <property type="molecule type" value="Genomic_DNA"/>
</dbReference>
<sequence length="251" mass="29132">MLDNIDITKVLFLDVETVSGARSYAEMGETMQQLWGYKAPSALRRYNEELTEEEIADSYLEKAGIFAEFGKIVCISVGFVFRDKADKRLRIRLKSFADNDEKQLLHDFNTMLDQYYGDTATQFICGHNIKEFDVPYMCRRTVINQLKLPRMLDIVGKKPWETKHLLDTLALWKFGDYKNYTSLKLLAGVFGFPTPKDDIDGSDVGRVFWEEDDLPRIATYCEKDVLATAQLFLRYQLKPLLEEEQVQYADQ</sequence>
<evidence type="ECO:0000313" key="3">
    <source>
        <dbReference type="Proteomes" id="UP000770785"/>
    </source>
</evidence>
<feature type="domain" description="Predicted 3'-5' exonuclease PolB-like" evidence="1">
    <location>
        <begin position="70"/>
        <end position="237"/>
    </location>
</feature>
<evidence type="ECO:0000313" key="2">
    <source>
        <dbReference type="EMBL" id="NJC27394.1"/>
    </source>
</evidence>
<protein>
    <recommendedName>
        <fullName evidence="1">Predicted 3'-5' exonuclease PolB-like domain-containing protein</fullName>
    </recommendedName>
</protein>
<dbReference type="InterPro" id="IPR036397">
    <property type="entry name" value="RNaseH_sf"/>
</dbReference>
<evidence type="ECO:0000259" key="1">
    <source>
        <dbReference type="Pfam" id="PF10108"/>
    </source>
</evidence>
<gene>
    <name evidence="2" type="ORF">GGR27_002911</name>
</gene>
<dbReference type="Gene3D" id="3.30.420.10">
    <property type="entry name" value="Ribonuclease H-like superfamily/Ribonuclease H"/>
    <property type="match status" value="1"/>
</dbReference>
<dbReference type="RefSeq" id="WP_168038471.1">
    <property type="nucleotide sequence ID" value="NZ_JAATJH010000005.1"/>
</dbReference>
<dbReference type="Proteomes" id="UP000770785">
    <property type="component" value="Unassembled WGS sequence"/>
</dbReference>
<dbReference type="InterPro" id="IPR019288">
    <property type="entry name" value="3'-5'_exonuclease_PolB-like"/>
</dbReference>
<name>A0ABX0XER5_9BACT</name>
<organism evidence="2 3">
    <name type="scientific">Neolewinella antarctica</name>
    <dbReference type="NCBI Taxonomy" id="442734"/>
    <lineage>
        <taxon>Bacteria</taxon>
        <taxon>Pseudomonadati</taxon>
        <taxon>Bacteroidota</taxon>
        <taxon>Saprospiria</taxon>
        <taxon>Saprospirales</taxon>
        <taxon>Lewinellaceae</taxon>
        <taxon>Neolewinella</taxon>
    </lineage>
</organism>
<comment type="caution">
    <text evidence="2">The sequence shown here is derived from an EMBL/GenBank/DDBJ whole genome shotgun (WGS) entry which is preliminary data.</text>
</comment>
<keyword evidence="3" id="KW-1185">Reference proteome</keyword>
<dbReference type="Pfam" id="PF10108">
    <property type="entry name" value="DNA_pol_B_exo2"/>
    <property type="match status" value="1"/>
</dbReference>
<proteinExistence type="predicted"/>
<dbReference type="SUPFAM" id="SSF53098">
    <property type="entry name" value="Ribonuclease H-like"/>
    <property type="match status" value="1"/>
</dbReference>
<accession>A0ABX0XER5</accession>
<dbReference type="InterPro" id="IPR012337">
    <property type="entry name" value="RNaseH-like_sf"/>
</dbReference>
<reference evidence="2 3" key="1">
    <citation type="submission" date="2020-03" db="EMBL/GenBank/DDBJ databases">
        <title>Genomic Encyclopedia of Type Strains, Phase IV (KMG-IV): sequencing the most valuable type-strain genomes for metagenomic binning, comparative biology and taxonomic classification.</title>
        <authorList>
            <person name="Goeker M."/>
        </authorList>
    </citation>
    <scope>NUCLEOTIDE SEQUENCE [LARGE SCALE GENOMIC DNA]</scope>
    <source>
        <strain evidence="2 3">DSM 105096</strain>
    </source>
</reference>